<name>A0A370DL26_9GAMM</name>
<keyword evidence="1" id="KW-0812">Transmembrane</keyword>
<evidence type="ECO:0000313" key="3">
    <source>
        <dbReference type="Proteomes" id="UP000254266"/>
    </source>
</evidence>
<dbReference type="Pfam" id="PF00805">
    <property type="entry name" value="Pentapeptide"/>
    <property type="match status" value="2"/>
</dbReference>
<dbReference type="PANTHER" id="PTHR14136">
    <property type="entry name" value="BTB_POZ DOMAIN-CONTAINING PROTEIN KCTD9"/>
    <property type="match status" value="1"/>
</dbReference>
<proteinExistence type="predicted"/>
<reference evidence="2 3" key="1">
    <citation type="journal article" date="2018" name="ISME J.">
        <title>Endosymbiont genomes yield clues of tubeworm success.</title>
        <authorList>
            <person name="Li Y."/>
            <person name="Liles M.R."/>
            <person name="Halanych K.M."/>
        </authorList>
    </citation>
    <scope>NUCLEOTIDE SEQUENCE [LARGE SCALE GENOMIC DNA]</scope>
    <source>
        <strain evidence="2">A1464</strain>
    </source>
</reference>
<evidence type="ECO:0008006" key="4">
    <source>
        <dbReference type="Google" id="ProtNLM"/>
    </source>
</evidence>
<dbReference type="Proteomes" id="UP000254266">
    <property type="component" value="Unassembled WGS sequence"/>
</dbReference>
<keyword evidence="3" id="KW-1185">Reference proteome</keyword>
<keyword evidence="1" id="KW-1133">Transmembrane helix</keyword>
<feature type="transmembrane region" description="Helical" evidence="1">
    <location>
        <begin position="127"/>
        <end position="145"/>
    </location>
</feature>
<dbReference type="EMBL" id="QFXC01000003">
    <property type="protein sequence ID" value="RDH85615.1"/>
    <property type="molecule type" value="Genomic_DNA"/>
</dbReference>
<evidence type="ECO:0000313" key="2">
    <source>
        <dbReference type="EMBL" id="RDH85615.1"/>
    </source>
</evidence>
<keyword evidence="1" id="KW-0472">Membrane</keyword>
<dbReference type="Gene3D" id="2.160.20.80">
    <property type="entry name" value="E3 ubiquitin-protein ligase SopA"/>
    <property type="match status" value="1"/>
</dbReference>
<dbReference type="AlphaFoldDB" id="A0A370DL26"/>
<gene>
    <name evidence="2" type="ORF">DIZ80_01415</name>
</gene>
<sequence length="292" mass="32471">MIKTNKGRWYIKQGESVQGPFPNKLIGSYLILGRITLDTLVSQDKNNWSPVSEYSAMVPEVVKEAGTKQGDRALMLARIREDERSSKVNEDDDIDNRREDEEQLMQLHRQIRDDVMKSYKVNSHSRIVYIGIVGFLLLTFIGLYISDSRDDFKLADCDAPAKPGINWSACNKQGETLRNRDLRQVNFRSAKLQMADLSATQLQSANLAYADLSQSILISAQLQNANLKGANLRKANLQGADLSAANLSYAELVGSKLQGVNLNQAIFDHAIWVNGEKCLPGSVGACLLPVEQ</sequence>
<comment type="caution">
    <text evidence="2">The sequence shown here is derived from an EMBL/GenBank/DDBJ whole genome shotgun (WGS) entry which is preliminary data.</text>
</comment>
<accession>A0A370DL26</accession>
<evidence type="ECO:0000256" key="1">
    <source>
        <dbReference type="SAM" id="Phobius"/>
    </source>
</evidence>
<dbReference type="PANTHER" id="PTHR14136:SF17">
    <property type="entry name" value="BTB_POZ DOMAIN-CONTAINING PROTEIN KCTD9"/>
    <property type="match status" value="1"/>
</dbReference>
<organism evidence="2 3">
    <name type="scientific">endosymbiont of Galathealinum brachiosum</name>
    <dbReference type="NCBI Taxonomy" id="2200906"/>
    <lineage>
        <taxon>Bacteria</taxon>
        <taxon>Pseudomonadati</taxon>
        <taxon>Pseudomonadota</taxon>
        <taxon>Gammaproteobacteria</taxon>
        <taxon>sulfur-oxidizing symbionts</taxon>
    </lineage>
</organism>
<dbReference type="InterPro" id="IPR001646">
    <property type="entry name" value="5peptide_repeat"/>
</dbReference>
<dbReference type="SUPFAM" id="SSF141571">
    <property type="entry name" value="Pentapeptide repeat-like"/>
    <property type="match status" value="1"/>
</dbReference>
<dbReference type="InterPro" id="IPR051082">
    <property type="entry name" value="Pentapeptide-BTB/POZ_domain"/>
</dbReference>
<protein>
    <recommendedName>
        <fullName evidence="4">Pentapeptide repeat-containing protein</fullName>
    </recommendedName>
</protein>